<gene>
    <name evidence="1" type="ORF">FLM02_12000</name>
</gene>
<accession>A0A544D4D5</accession>
<evidence type="ECO:0000313" key="2">
    <source>
        <dbReference type="Proteomes" id="UP000319979"/>
    </source>
</evidence>
<comment type="caution">
    <text evidence="1">The sequence shown here is derived from an EMBL/GenBank/DDBJ whole genome shotgun (WGS) entry which is preliminary data.</text>
</comment>
<evidence type="ECO:0000313" key="1">
    <source>
        <dbReference type="EMBL" id="TQP13024.1"/>
    </source>
</evidence>
<reference evidence="1 2" key="1">
    <citation type="submission" date="2019-07" db="EMBL/GenBank/DDBJ databases">
        <title>Phenotypic and genotypic antimicrobial resistance traits of Vibrio cholerae non-O1/non-O139 isolated from a large Austrian lake frequently associated with cases of infection.</title>
        <authorList>
            <person name="Lepuschitz S."/>
            <person name="Baron S."/>
            <person name="Larvor E."/>
            <person name="Granier S."/>
            <person name="Pretzer C."/>
            <person name="Mach R.L."/>
            <person name="Farnleitner A.H."/>
            <person name="Ruppitsch W."/>
            <person name="Pleininger S."/>
            <person name="Indra A."/>
            <person name="Kirschner A.K.T."/>
        </authorList>
    </citation>
    <scope>NUCLEOTIDE SEQUENCE [LARGE SCALE GENOMIC DNA]</scope>
    <source>
        <strain evidence="1 2">A12JL36W90</strain>
    </source>
</reference>
<dbReference type="AlphaFoldDB" id="A0A544D4D5"/>
<sequence>MRKTRRHWGIDTFMKTMKPMKRSADLADNICLKAPRDETLSSKVNVIAQKEYRSNDLALWLHYLLSP</sequence>
<dbReference type="EMBL" id="VIOS01000044">
    <property type="protein sequence ID" value="TQP13024.1"/>
    <property type="molecule type" value="Genomic_DNA"/>
</dbReference>
<dbReference type="Proteomes" id="UP000319979">
    <property type="component" value="Unassembled WGS sequence"/>
</dbReference>
<protein>
    <submittedName>
        <fullName evidence="1">Uncharacterized protein</fullName>
    </submittedName>
</protein>
<name>A0A544D4D5_VIBCL</name>
<proteinExistence type="predicted"/>
<organism evidence="1 2">
    <name type="scientific">Vibrio cholerae</name>
    <dbReference type="NCBI Taxonomy" id="666"/>
    <lineage>
        <taxon>Bacteria</taxon>
        <taxon>Pseudomonadati</taxon>
        <taxon>Pseudomonadota</taxon>
        <taxon>Gammaproteobacteria</taxon>
        <taxon>Vibrionales</taxon>
        <taxon>Vibrionaceae</taxon>
        <taxon>Vibrio</taxon>
    </lineage>
</organism>